<reference evidence="1 2" key="1">
    <citation type="journal article" date="2019" name="Nat. Ecol. Evol.">
        <title>Megaphylogeny resolves global patterns of mushroom evolution.</title>
        <authorList>
            <person name="Varga T."/>
            <person name="Krizsan K."/>
            <person name="Foldi C."/>
            <person name="Dima B."/>
            <person name="Sanchez-Garcia M."/>
            <person name="Sanchez-Ramirez S."/>
            <person name="Szollosi G.J."/>
            <person name="Szarkandi J.G."/>
            <person name="Papp V."/>
            <person name="Albert L."/>
            <person name="Andreopoulos W."/>
            <person name="Angelini C."/>
            <person name="Antonin V."/>
            <person name="Barry K.W."/>
            <person name="Bougher N.L."/>
            <person name="Buchanan P."/>
            <person name="Buyck B."/>
            <person name="Bense V."/>
            <person name="Catcheside P."/>
            <person name="Chovatia M."/>
            <person name="Cooper J."/>
            <person name="Damon W."/>
            <person name="Desjardin D."/>
            <person name="Finy P."/>
            <person name="Geml J."/>
            <person name="Haridas S."/>
            <person name="Hughes K."/>
            <person name="Justo A."/>
            <person name="Karasinski D."/>
            <person name="Kautmanova I."/>
            <person name="Kiss B."/>
            <person name="Kocsube S."/>
            <person name="Kotiranta H."/>
            <person name="LaButti K.M."/>
            <person name="Lechner B.E."/>
            <person name="Liimatainen K."/>
            <person name="Lipzen A."/>
            <person name="Lukacs Z."/>
            <person name="Mihaltcheva S."/>
            <person name="Morgado L.N."/>
            <person name="Niskanen T."/>
            <person name="Noordeloos M.E."/>
            <person name="Ohm R.A."/>
            <person name="Ortiz-Santana B."/>
            <person name="Ovrebo C."/>
            <person name="Racz N."/>
            <person name="Riley R."/>
            <person name="Savchenko A."/>
            <person name="Shiryaev A."/>
            <person name="Soop K."/>
            <person name="Spirin V."/>
            <person name="Szebenyi C."/>
            <person name="Tomsovsky M."/>
            <person name="Tulloss R.E."/>
            <person name="Uehling J."/>
            <person name="Grigoriev I.V."/>
            <person name="Vagvolgyi C."/>
            <person name="Papp T."/>
            <person name="Martin F.M."/>
            <person name="Miettinen O."/>
            <person name="Hibbett D.S."/>
            <person name="Nagy L.G."/>
        </authorList>
    </citation>
    <scope>NUCLEOTIDE SEQUENCE [LARGE SCALE GENOMIC DNA]</scope>
    <source>
        <strain evidence="1 2">NL-1719</strain>
    </source>
</reference>
<accession>A0ACD2ZYJ3</accession>
<dbReference type="Proteomes" id="UP000308600">
    <property type="component" value="Unassembled WGS sequence"/>
</dbReference>
<name>A0ACD2ZYJ3_9AGAR</name>
<evidence type="ECO:0000313" key="2">
    <source>
        <dbReference type="Proteomes" id="UP000308600"/>
    </source>
</evidence>
<dbReference type="EMBL" id="ML209386">
    <property type="protein sequence ID" value="TFK58407.1"/>
    <property type="molecule type" value="Genomic_DNA"/>
</dbReference>
<protein>
    <submittedName>
        <fullName evidence="1">Uncharacterized protein</fullName>
    </submittedName>
</protein>
<keyword evidence="2" id="KW-1185">Reference proteome</keyword>
<gene>
    <name evidence="1" type="ORF">BDN72DRAFT_906768</name>
</gene>
<sequence>MSEVKRKRVSSDAPPRKKRIPAEAAVPRPSQIEVLPPIMEGCESHVPAEEQMDMFLQDAKKKVAQWARTVPVYRVHQLLEELAGRPRNAPEDKEKASENIKEMLTLKPDACSGVWGDQEGNILLCAFSLMIQPPDSLVCAKV</sequence>
<evidence type="ECO:0000313" key="1">
    <source>
        <dbReference type="EMBL" id="TFK58407.1"/>
    </source>
</evidence>
<proteinExistence type="predicted"/>
<organism evidence="1 2">
    <name type="scientific">Pluteus cervinus</name>
    <dbReference type="NCBI Taxonomy" id="181527"/>
    <lineage>
        <taxon>Eukaryota</taxon>
        <taxon>Fungi</taxon>
        <taxon>Dikarya</taxon>
        <taxon>Basidiomycota</taxon>
        <taxon>Agaricomycotina</taxon>
        <taxon>Agaricomycetes</taxon>
        <taxon>Agaricomycetidae</taxon>
        <taxon>Agaricales</taxon>
        <taxon>Pluteineae</taxon>
        <taxon>Pluteaceae</taxon>
        <taxon>Pluteus</taxon>
    </lineage>
</organism>